<sequence length="208" mass="22004">MTNRANRIMWTVIGALLAIAGGAIILANRGALPGVETSAVLLPVSAIQRWHDLGPWGPTTVVIAGLVVALLGVRLFLAQTRRRSQPALPDLRLRAGGPAATDLPADSPDSARPVVRGEVTVAARVLARSLEHDLARDRHIRHAAVSLTGHAPDPDVWVRLDIAGSADVPELGERVTAALDRFATTSGLTPRRVDITAKTASAGRYTPR</sequence>
<protein>
    <recommendedName>
        <fullName evidence="5">Alkaline shock response membrane anchor protein AmaP</fullName>
    </recommendedName>
</protein>
<keyword evidence="2" id="KW-0472">Membrane</keyword>
<organism evidence="3 4">
    <name type="scientific">Pilimelia columellifera subsp. columellifera</name>
    <dbReference type="NCBI Taxonomy" id="706583"/>
    <lineage>
        <taxon>Bacteria</taxon>
        <taxon>Bacillati</taxon>
        <taxon>Actinomycetota</taxon>
        <taxon>Actinomycetes</taxon>
        <taxon>Micromonosporales</taxon>
        <taxon>Micromonosporaceae</taxon>
        <taxon>Pilimelia</taxon>
    </lineage>
</organism>
<keyword evidence="2" id="KW-0812">Transmembrane</keyword>
<name>A0ABP6AZV8_9ACTN</name>
<proteinExistence type="predicted"/>
<reference evidence="4" key="1">
    <citation type="journal article" date="2019" name="Int. J. Syst. Evol. Microbiol.">
        <title>The Global Catalogue of Microorganisms (GCM) 10K type strain sequencing project: providing services to taxonomists for standard genome sequencing and annotation.</title>
        <authorList>
            <consortium name="The Broad Institute Genomics Platform"/>
            <consortium name="The Broad Institute Genome Sequencing Center for Infectious Disease"/>
            <person name="Wu L."/>
            <person name="Ma J."/>
        </authorList>
    </citation>
    <scope>NUCLEOTIDE SEQUENCE [LARGE SCALE GENOMIC DNA]</scope>
    <source>
        <strain evidence="4">JCM 3367</strain>
    </source>
</reference>
<evidence type="ECO:0000256" key="2">
    <source>
        <dbReference type="SAM" id="Phobius"/>
    </source>
</evidence>
<dbReference type="EMBL" id="BAAARY010000019">
    <property type="protein sequence ID" value="GAA2529999.1"/>
    <property type="molecule type" value="Genomic_DNA"/>
</dbReference>
<evidence type="ECO:0000256" key="1">
    <source>
        <dbReference type="SAM" id="MobiDB-lite"/>
    </source>
</evidence>
<accession>A0ABP6AZV8</accession>
<evidence type="ECO:0000313" key="4">
    <source>
        <dbReference type="Proteomes" id="UP001499978"/>
    </source>
</evidence>
<keyword evidence="4" id="KW-1185">Reference proteome</keyword>
<feature type="region of interest" description="Disordered" evidence="1">
    <location>
        <begin position="88"/>
        <end position="111"/>
    </location>
</feature>
<keyword evidence="2" id="KW-1133">Transmembrane helix</keyword>
<feature type="transmembrane region" description="Helical" evidence="2">
    <location>
        <begin position="7"/>
        <end position="27"/>
    </location>
</feature>
<feature type="transmembrane region" description="Helical" evidence="2">
    <location>
        <begin position="56"/>
        <end position="77"/>
    </location>
</feature>
<dbReference type="Proteomes" id="UP001499978">
    <property type="component" value="Unassembled WGS sequence"/>
</dbReference>
<evidence type="ECO:0008006" key="5">
    <source>
        <dbReference type="Google" id="ProtNLM"/>
    </source>
</evidence>
<evidence type="ECO:0000313" key="3">
    <source>
        <dbReference type="EMBL" id="GAA2529999.1"/>
    </source>
</evidence>
<dbReference type="RefSeq" id="WP_344173860.1">
    <property type="nucleotide sequence ID" value="NZ_BAAARY010000019.1"/>
</dbReference>
<gene>
    <name evidence="3" type="ORF">GCM10010201_31700</name>
</gene>
<comment type="caution">
    <text evidence="3">The sequence shown here is derived from an EMBL/GenBank/DDBJ whole genome shotgun (WGS) entry which is preliminary data.</text>
</comment>